<dbReference type="Gene3D" id="3.30.160.160">
    <property type="entry name" value="YegP-like"/>
    <property type="match status" value="1"/>
</dbReference>
<dbReference type="InterPro" id="IPR010879">
    <property type="entry name" value="DUF1508"/>
</dbReference>
<dbReference type="Pfam" id="PF07411">
    <property type="entry name" value="DUF1508"/>
    <property type="match status" value="1"/>
</dbReference>
<proteinExistence type="inferred from homology"/>
<sequence>MYFEVYRTSGWMGFVPFGKKWRWRLKSIDGTTLMQSNETFDDRSGCLSMITLLQSNRCHVVDADAGRVMRREGTEWVDAGNAESLLTASR</sequence>
<evidence type="ECO:0000313" key="3">
    <source>
        <dbReference type="EMBL" id="MBH1651974.1"/>
    </source>
</evidence>
<comment type="similarity">
    <text evidence="1">Belongs to the UPF0339 family. Duplicated subfamily.</text>
</comment>
<dbReference type="Proteomes" id="UP000625930">
    <property type="component" value="Unassembled WGS sequence"/>
</dbReference>
<dbReference type="AlphaFoldDB" id="A0AA89WK92"/>
<dbReference type="SUPFAM" id="SSF160113">
    <property type="entry name" value="YegP-like"/>
    <property type="match status" value="1"/>
</dbReference>
<name>A0AA89WK92_STEMA</name>
<dbReference type="RefSeq" id="WP_197629273.1">
    <property type="nucleotide sequence ID" value="NZ_JBMRFT010000003.1"/>
</dbReference>
<comment type="caution">
    <text evidence="3">The sequence shown here is derived from an EMBL/GenBank/DDBJ whole genome shotgun (WGS) entry which is preliminary data.</text>
</comment>
<feature type="domain" description="DUF1508" evidence="2">
    <location>
        <begin position="19"/>
        <end position="56"/>
    </location>
</feature>
<dbReference type="InterPro" id="IPR036913">
    <property type="entry name" value="YegP-like_sf"/>
</dbReference>
<evidence type="ECO:0000256" key="1">
    <source>
        <dbReference type="ARBA" id="ARBA00007576"/>
    </source>
</evidence>
<accession>A0AA89WK92</accession>
<gene>
    <name evidence="3" type="ORF">I5U67_07315</name>
</gene>
<protein>
    <submittedName>
        <fullName evidence="3">DUF1508 domain-containing protein</fullName>
    </submittedName>
</protein>
<reference evidence="3" key="1">
    <citation type="submission" date="2020-11" db="EMBL/GenBank/DDBJ databases">
        <title>Enhanced detection system for hospital associated transmission using whole genome sequencing surveillance.</title>
        <authorList>
            <person name="Harrison L.H."/>
            <person name="Van Tyne D."/>
            <person name="Marsh J.W."/>
            <person name="Griffith M.P."/>
            <person name="Snyder D.J."/>
            <person name="Cooper V.S."/>
            <person name="Mustapha M."/>
        </authorList>
    </citation>
    <scope>NUCLEOTIDE SEQUENCE</scope>
    <source>
        <strain evidence="3">STEN00091</strain>
    </source>
</reference>
<evidence type="ECO:0000313" key="4">
    <source>
        <dbReference type="Proteomes" id="UP000625930"/>
    </source>
</evidence>
<organism evidence="3 4">
    <name type="scientific">Stenotrophomonas maltophilia</name>
    <name type="common">Pseudomonas maltophilia</name>
    <name type="synonym">Xanthomonas maltophilia</name>
    <dbReference type="NCBI Taxonomy" id="40324"/>
    <lineage>
        <taxon>Bacteria</taxon>
        <taxon>Pseudomonadati</taxon>
        <taxon>Pseudomonadota</taxon>
        <taxon>Gammaproteobacteria</taxon>
        <taxon>Lysobacterales</taxon>
        <taxon>Lysobacteraceae</taxon>
        <taxon>Stenotrophomonas</taxon>
        <taxon>Stenotrophomonas maltophilia group</taxon>
    </lineage>
</organism>
<dbReference type="EMBL" id="JADUNP010000010">
    <property type="protein sequence ID" value="MBH1651974.1"/>
    <property type="molecule type" value="Genomic_DNA"/>
</dbReference>
<evidence type="ECO:0000259" key="2">
    <source>
        <dbReference type="Pfam" id="PF07411"/>
    </source>
</evidence>